<proteinExistence type="inferred from homology"/>
<dbReference type="Pfam" id="PF06877">
    <property type="entry name" value="RraB"/>
    <property type="match status" value="1"/>
</dbReference>
<dbReference type="InParanoid" id="A0A6G9ID05"/>
<gene>
    <name evidence="2 5" type="primary">rraB</name>
    <name evidence="5" type="ORF">IPMB12_10640</name>
</gene>
<comment type="subcellular location">
    <subcellularLocation>
        <location evidence="2">Cytoplasm</location>
    </subcellularLocation>
</comment>
<keyword evidence="1 2" id="KW-0963">Cytoplasm</keyword>
<comment type="subunit">
    <text evidence="2">Interacts with the C-terminal region of Rne.</text>
</comment>
<dbReference type="NCBIfam" id="NF008393">
    <property type="entry name" value="PRK11191.1"/>
    <property type="match status" value="1"/>
</dbReference>
<organism evidence="5 6">
    <name type="scientific">Zophobihabitans entericus</name>
    <dbReference type="NCBI Taxonomy" id="1635327"/>
    <lineage>
        <taxon>Bacteria</taxon>
        <taxon>Pseudomonadati</taxon>
        <taxon>Pseudomonadota</taxon>
        <taxon>Gammaproteobacteria</taxon>
        <taxon>Orbales</taxon>
        <taxon>Orbaceae</taxon>
        <taxon>Zophobihabitans</taxon>
    </lineage>
</organism>
<evidence type="ECO:0000256" key="1">
    <source>
        <dbReference type="ARBA" id="ARBA00022490"/>
    </source>
</evidence>
<dbReference type="PIRSF" id="PIRSF018193">
    <property type="entry name" value="UCP018193"/>
    <property type="match status" value="1"/>
</dbReference>
<dbReference type="EMBL" id="CP050253">
    <property type="protein sequence ID" value="QIQ22103.1"/>
    <property type="molecule type" value="Genomic_DNA"/>
</dbReference>
<dbReference type="Gene3D" id="3.30.70.970">
    <property type="entry name" value="RraB-like"/>
    <property type="match status" value="1"/>
</dbReference>
<dbReference type="GO" id="GO:0060698">
    <property type="term" value="F:endoribonuclease inhibitor activity"/>
    <property type="evidence" value="ECO:0007669"/>
    <property type="project" value="UniProtKB-UniRule"/>
</dbReference>
<dbReference type="FunCoup" id="A0A6G9ID05">
    <property type="interactions" value="183"/>
</dbReference>
<dbReference type="InterPro" id="IPR036701">
    <property type="entry name" value="RraB-like_sf"/>
</dbReference>
<evidence type="ECO:0000313" key="5">
    <source>
        <dbReference type="EMBL" id="QIQ22103.1"/>
    </source>
</evidence>
<evidence type="ECO:0000256" key="2">
    <source>
        <dbReference type="HAMAP-Rule" id="MF_01888"/>
    </source>
</evidence>
<dbReference type="GO" id="GO:0019899">
    <property type="term" value="F:enzyme binding"/>
    <property type="evidence" value="ECO:0007669"/>
    <property type="project" value="UniProtKB-UniRule"/>
</dbReference>
<sequence length="146" mass="16530">MNSKIALEQQETENIIDELLADGSDPDAFYLIEHHLSSPDFDKLEKVAVEAFKLGYEATDPEEFLDENDNTLICCDIVSEVPLDAKLINAQIAQLIELAEKFGVNYDGWGTYFEGEDDASDDEYDYSDDDEDIDGEDYDSDDEQIH</sequence>
<dbReference type="InterPro" id="IPR009671">
    <property type="entry name" value="RraB_dom"/>
</dbReference>
<evidence type="ECO:0000256" key="3">
    <source>
        <dbReference type="SAM" id="MobiDB-lite"/>
    </source>
</evidence>
<dbReference type="SUPFAM" id="SSF89946">
    <property type="entry name" value="Hypothetical protein VC0424"/>
    <property type="match status" value="1"/>
</dbReference>
<evidence type="ECO:0000313" key="6">
    <source>
        <dbReference type="Proteomes" id="UP000501168"/>
    </source>
</evidence>
<dbReference type="RefSeq" id="WP_166917400.1">
    <property type="nucleotide sequence ID" value="NZ_CP050253.1"/>
</dbReference>
<comment type="similarity">
    <text evidence="2">Belongs to the RraB family.</text>
</comment>
<feature type="domain" description="Regulator of ribonuclease activity B" evidence="4">
    <location>
        <begin position="10"/>
        <end position="111"/>
    </location>
</feature>
<dbReference type="Proteomes" id="UP000501168">
    <property type="component" value="Chromosome"/>
</dbReference>
<name>A0A6G9ID05_9GAMM</name>
<accession>A0A6G9ID05</accession>
<protein>
    <recommendedName>
        <fullName evidence="2">Regulator of ribonuclease activity B</fullName>
    </recommendedName>
</protein>
<comment type="function">
    <text evidence="2">Globally modulates RNA abundance by binding to RNase E (Rne) and regulating its endonucleolytic activity. Can modulate Rne action in a substrate-dependent manner by altering the composition of the degradosome.</text>
</comment>
<dbReference type="GO" id="GO:0005737">
    <property type="term" value="C:cytoplasm"/>
    <property type="evidence" value="ECO:0007669"/>
    <property type="project" value="UniProtKB-SubCell"/>
</dbReference>
<keyword evidence="6" id="KW-1185">Reference proteome</keyword>
<dbReference type="KEGG" id="orb:IPMB12_10640"/>
<evidence type="ECO:0000259" key="4">
    <source>
        <dbReference type="Pfam" id="PF06877"/>
    </source>
</evidence>
<dbReference type="InterPro" id="IPR016716">
    <property type="entry name" value="RraB"/>
</dbReference>
<reference evidence="5 6" key="1">
    <citation type="submission" date="2020-03" db="EMBL/GenBank/DDBJ databases">
        <title>Complete genome sequence of Orbus sp. IPMB12 (BCRC 80908).</title>
        <authorList>
            <person name="Lo W.-S."/>
            <person name="Chang T.-H."/>
            <person name="Kuo C.-H."/>
        </authorList>
    </citation>
    <scope>NUCLEOTIDE SEQUENCE [LARGE SCALE GENOMIC DNA]</scope>
    <source>
        <strain evidence="5 6">IPMB12</strain>
    </source>
</reference>
<dbReference type="HAMAP" id="MF_01888">
    <property type="entry name" value="RraB"/>
    <property type="match status" value="1"/>
</dbReference>
<dbReference type="AlphaFoldDB" id="A0A6G9ID05"/>
<feature type="region of interest" description="Disordered" evidence="3">
    <location>
        <begin position="114"/>
        <end position="146"/>
    </location>
</feature>